<proteinExistence type="predicted"/>
<evidence type="ECO:0000313" key="2">
    <source>
        <dbReference type="EMBL" id="OMO94303.1"/>
    </source>
</evidence>
<organism evidence="2 3">
    <name type="scientific">Corchorus capsularis</name>
    <name type="common">Jute</name>
    <dbReference type="NCBI Taxonomy" id="210143"/>
    <lineage>
        <taxon>Eukaryota</taxon>
        <taxon>Viridiplantae</taxon>
        <taxon>Streptophyta</taxon>
        <taxon>Embryophyta</taxon>
        <taxon>Tracheophyta</taxon>
        <taxon>Spermatophyta</taxon>
        <taxon>Magnoliopsida</taxon>
        <taxon>eudicotyledons</taxon>
        <taxon>Gunneridae</taxon>
        <taxon>Pentapetalae</taxon>
        <taxon>rosids</taxon>
        <taxon>malvids</taxon>
        <taxon>Malvales</taxon>
        <taxon>Malvaceae</taxon>
        <taxon>Grewioideae</taxon>
        <taxon>Apeibeae</taxon>
        <taxon>Corchorus</taxon>
    </lineage>
</organism>
<accession>A0A1R3JHH0</accession>
<gene>
    <name evidence="2" type="ORF">CCACVL1_06063</name>
</gene>
<protein>
    <submittedName>
        <fullName evidence="2">Uncharacterized protein</fullName>
    </submittedName>
</protein>
<keyword evidence="3" id="KW-1185">Reference proteome</keyword>
<evidence type="ECO:0000313" key="3">
    <source>
        <dbReference type="Proteomes" id="UP000188268"/>
    </source>
</evidence>
<reference evidence="2 3" key="1">
    <citation type="submission" date="2013-09" db="EMBL/GenBank/DDBJ databases">
        <title>Corchorus capsularis genome sequencing.</title>
        <authorList>
            <person name="Alam M."/>
            <person name="Haque M.S."/>
            <person name="Islam M.S."/>
            <person name="Emdad E.M."/>
            <person name="Islam M.M."/>
            <person name="Ahmed B."/>
            <person name="Halim A."/>
            <person name="Hossen Q.M.M."/>
            <person name="Hossain M.Z."/>
            <person name="Ahmed R."/>
            <person name="Khan M.M."/>
            <person name="Islam R."/>
            <person name="Rashid M.M."/>
            <person name="Khan S.A."/>
            <person name="Rahman M.S."/>
            <person name="Alam M."/>
        </authorList>
    </citation>
    <scope>NUCLEOTIDE SEQUENCE [LARGE SCALE GENOMIC DNA]</scope>
    <source>
        <strain evidence="3">cv. CVL-1</strain>
        <tissue evidence="2">Whole seedling</tissue>
    </source>
</reference>
<comment type="caution">
    <text evidence="2">The sequence shown here is derived from an EMBL/GenBank/DDBJ whole genome shotgun (WGS) entry which is preliminary data.</text>
</comment>
<feature type="compositionally biased region" description="Basic residues" evidence="1">
    <location>
        <begin position="49"/>
        <end position="59"/>
    </location>
</feature>
<dbReference type="Gramene" id="OMO94303">
    <property type="protein sequence ID" value="OMO94303"/>
    <property type="gene ID" value="CCACVL1_06063"/>
</dbReference>
<dbReference type="AlphaFoldDB" id="A0A1R3JHH0"/>
<dbReference type="Proteomes" id="UP000188268">
    <property type="component" value="Unassembled WGS sequence"/>
</dbReference>
<evidence type="ECO:0000256" key="1">
    <source>
        <dbReference type="SAM" id="MobiDB-lite"/>
    </source>
</evidence>
<dbReference type="EMBL" id="AWWV01007900">
    <property type="protein sequence ID" value="OMO94303.1"/>
    <property type="molecule type" value="Genomic_DNA"/>
</dbReference>
<feature type="region of interest" description="Disordered" evidence="1">
    <location>
        <begin position="19"/>
        <end position="69"/>
    </location>
</feature>
<sequence>MVDMKQDKRMHIQLHTAEFNTQRMSIKHTDTGGEQIRLSQNSMSASKGHGSRQHSKYRAQKYSSHVTLA</sequence>
<name>A0A1R3JHH0_COCAP</name>